<protein>
    <submittedName>
        <fullName evidence="4">Glycosyl transferase family 2</fullName>
    </submittedName>
</protein>
<dbReference type="SUPFAM" id="SSF53448">
    <property type="entry name" value="Nucleotide-diphospho-sugar transferases"/>
    <property type="match status" value="1"/>
</dbReference>
<feature type="domain" description="Glycosyltransferase 2-like" evidence="3">
    <location>
        <begin position="8"/>
        <end position="174"/>
    </location>
</feature>
<dbReference type="PANTHER" id="PTHR22916">
    <property type="entry name" value="GLYCOSYLTRANSFERASE"/>
    <property type="match status" value="1"/>
</dbReference>
<feature type="transmembrane region" description="Helical" evidence="2">
    <location>
        <begin position="309"/>
        <end position="329"/>
    </location>
</feature>
<dbReference type="Gene3D" id="3.90.550.10">
    <property type="entry name" value="Spore Coat Polysaccharide Biosynthesis Protein SpsA, Chain A"/>
    <property type="match status" value="1"/>
</dbReference>
<keyword evidence="2" id="KW-1133">Transmembrane helix</keyword>
<keyword evidence="2" id="KW-0812">Transmembrane</keyword>
<dbReference type="CDD" id="cd00761">
    <property type="entry name" value="Glyco_tranf_GTA_type"/>
    <property type="match status" value="1"/>
</dbReference>
<evidence type="ECO:0000256" key="1">
    <source>
        <dbReference type="ARBA" id="ARBA00006739"/>
    </source>
</evidence>
<evidence type="ECO:0000259" key="3">
    <source>
        <dbReference type="Pfam" id="PF00535"/>
    </source>
</evidence>
<accession>E0I8C0</accession>
<keyword evidence="5" id="KW-1185">Reference proteome</keyword>
<dbReference type="GO" id="GO:0016758">
    <property type="term" value="F:hexosyltransferase activity"/>
    <property type="evidence" value="ECO:0007669"/>
    <property type="project" value="UniProtKB-ARBA"/>
</dbReference>
<dbReference type="STRING" id="717606.PaecuDRAFT_1871"/>
<dbReference type="InterPro" id="IPR001173">
    <property type="entry name" value="Glyco_trans_2-like"/>
</dbReference>
<name>E0I8C0_9BACL</name>
<dbReference type="InterPro" id="IPR029044">
    <property type="entry name" value="Nucleotide-diphossugar_trans"/>
</dbReference>
<evidence type="ECO:0000256" key="2">
    <source>
        <dbReference type="SAM" id="Phobius"/>
    </source>
</evidence>
<keyword evidence="2" id="KW-0472">Membrane</keyword>
<evidence type="ECO:0000313" key="4">
    <source>
        <dbReference type="EMBL" id="EFM11425.1"/>
    </source>
</evidence>
<dbReference type="OrthoDB" id="396512at2"/>
<dbReference type="PANTHER" id="PTHR22916:SF3">
    <property type="entry name" value="UDP-GLCNAC:BETAGAL BETA-1,3-N-ACETYLGLUCOSAMINYLTRANSFERASE-LIKE PROTEIN 1"/>
    <property type="match status" value="1"/>
</dbReference>
<organism evidence="4 5">
    <name type="scientific">Paenibacillus curdlanolyticus YK9</name>
    <dbReference type="NCBI Taxonomy" id="717606"/>
    <lineage>
        <taxon>Bacteria</taxon>
        <taxon>Bacillati</taxon>
        <taxon>Bacillota</taxon>
        <taxon>Bacilli</taxon>
        <taxon>Bacillales</taxon>
        <taxon>Paenibacillaceae</taxon>
        <taxon>Paenibacillus</taxon>
    </lineage>
</organism>
<sequence>MIEGKLISVIIPVFNTEKYIVSCLKSLVNQTYVNFEVIIVDDGSTDKSCEVIKEFLNSTSLEYKIFKKTNGGVSSARNLGITNSNGKYLLFLDSDDFVENVLFEKIEAVTTENNVDMIFYGFDMVNEQHEAMWSYEDNFRYIQEILSGKKIMKDILDEKVLIWTSSVMYRREFVIENNIKYLETAYNGEDQAFTYKALYRCSKIFNINQVLAHYVQRHGSISHSNSLKRITVLDAFEDLCNYMQIYNEEDSLIKEIKQKKIPSEVIYALTQIVSKDNKKQIKNLLKMQNIRSSLRPFKLNNLNKKDFKLFVRVKLALLTPTLFYYYYVLKKYKS</sequence>
<reference evidence="4 5" key="1">
    <citation type="submission" date="2010-07" db="EMBL/GenBank/DDBJ databases">
        <title>The draft genome of Paenibacillus curdlanolyticus YK9.</title>
        <authorList>
            <consortium name="US DOE Joint Genome Institute (JGI-PGF)"/>
            <person name="Lucas S."/>
            <person name="Copeland A."/>
            <person name="Lapidus A."/>
            <person name="Cheng J.-F."/>
            <person name="Bruce D."/>
            <person name="Goodwin L."/>
            <person name="Pitluck S."/>
            <person name="Land M.L."/>
            <person name="Hauser L."/>
            <person name="Chang Y.-J."/>
            <person name="Jeffries C."/>
            <person name="Anderson I.J."/>
            <person name="Johnson E."/>
            <person name="Loganathan U."/>
            <person name="Mulhopadhyay B."/>
            <person name="Kyrpides N."/>
            <person name="Woyke T.J."/>
        </authorList>
    </citation>
    <scope>NUCLEOTIDE SEQUENCE [LARGE SCALE GENOMIC DNA]</scope>
    <source>
        <strain evidence="4 5">YK9</strain>
    </source>
</reference>
<keyword evidence="4" id="KW-0808">Transferase</keyword>
<dbReference type="eggNOG" id="COG1215">
    <property type="taxonomic scope" value="Bacteria"/>
</dbReference>
<dbReference type="RefSeq" id="WP_006037881.1">
    <property type="nucleotide sequence ID" value="NZ_AEDD01000004.1"/>
</dbReference>
<evidence type="ECO:0000313" key="5">
    <source>
        <dbReference type="Proteomes" id="UP000005387"/>
    </source>
</evidence>
<dbReference type="AlphaFoldDB" id="E0I8C0"/>
<gene>
    <name evidence="4" type="ORF">PaecuDRAFT_1871</name>
</gene>
<proteinExistence type="inferred from homology"/>
<dbReference type="EMBL" id="AEDD01000004">
    <property type="protein sequence ID" value="EFM11425.1"/>
    <property type="molecule type" value="Genomic_DNA"/>
</dbReference>
<comment type="similarity">
    <text evidence="1">Belongs to the glycosyltransferase 2 family.</text>
</comment>
<dbReference type="Pfam" id="PF00535">
    <property type="entry name" value="Glycos_transf_2"/>
    <property type="match status" value="1"/>
</dbReference>
<dbReference type="Proteomes" id="UP000005387">
    <property type="component" value="Unassembled WGS sequence"/>
</dbReference>